<protein>
    <submittedName>
        <fullName evidence="1">Uncharacterized protein</fullName>
    </submittedName>
</protein>
<organism evidence="1">
    <name type="scientific">Podoviridae sp. ctefc32</name>
    <dbReference type="NCBI Taxonomy" id="2827742"/>
    <lineage>
        <taxon>Viruses</taxon>
        <taxon>Duplodnaviria</taxon>
        <taxon>Heunggongvirae</taxon>
        <taxon>Uroviricota</taxon>
        <taxon>Caudoviricetes</taxon>
    </lineage>
</organism>
<proteinExistence type="predicted"/>
<name>A0A8S5T334_9CAUD</name>
<sequence length="190" mass="23009">MKRYKLKKDLPTFKAGDEFYLDSNNDLRLKKPDIMAYSHITLEKFPNILKDWFEEIPENKRWRAEYGGEYAYIADDGLVSFDNDRREYTDNYRYRTGNYARVGDPRSLVEYKEYNIARQTLLDDAEGGKYSYSEENWCTYYSKYTQEWTGFDNDIYHPGMIYFRTGEALQKSLEEHKEQWQIVRKYETKE</sequence>
<accession>A0A8S5T334</accession>
<reference evidence="1" key="1">
    <citation type="journal article" date="2021" name="Proc. Natl. Acad. Sci. U.S.A.">
        <title>A Catalog of Tens of Thousands of Viruses from Human Metagenomes Reveals Hidden Associations with Chronic Diseases.</title>
        <authorList>
            <person name="Tisza M.J."/>
            <person name="Buck C.B."/>
        </authorList>
    </citation>
    <scope>NUCLEOTIDE SEQUENCE</scope>
    <source>
        <strain evidence="1">Ctefc32</strain>
    </source>
</reference>
<dbReference type="EMBL" id="BK032733">
    <property type="protein sequence ID" value="DAF57383.1"/>
    <property type="molecule type" value="Genomic_DNA"/>
</dbReference>
<evidence type="ECO:0000313" key="1">
    <source>
        <dbReference type="EMBL" id="DAF57383.1"/>
    </source>
</evidence>